<keyword evidence="4" id="KW-1185">Reference proteome</keyword>
<gene>
    <name evidence="3" type="ORF">IV203_001615</name>
</gene>
<feature type="signal peptide" evidence="1">
    <location>
        <begin position="1"/>
        <end position="23"/>
    </location>
</feature>
<protein>
    <submittedName>
        <fullName evidence="3">2,5-diketo-D-gluconic acid reductase</fullName>
    </submittedName>
</protein>
<dbReference type="EMBL" id="JAGRRH010000015">
    <property type="protein sequence ID" value="KAG7356927.1"/>
    <property type="molecule type" value="Genomic_DNA"/>
</dbReference>
<accession>A0A9K3L7H6</accession>
<organism evidence="3 4">
    <name type="scientific">Nitzschia inconspicua</name>
    <dbReference type="NCBI Taxonomy" id="303405"/>
    <lineage>
        <taxon>Eukaryota</taxon>
        <taxon>Sar</taxon>
        <taxon>Stramenopiles</taxon>
        <taxon>Ochrophyta</taxon>
        <taxon>Bacillariophyta</taxon>
        <taxon>Bacillariophyceae</taxon>
        <taxon>Bacillariophycidae</taxon>
        <taxon>Bacillariales</taxon>
        <taxon>Bacillariaceae</taxon>
        <taxon>Nitzschia</taxon>
    </lineage>
</organism>
<dbReference type="PANTHER" id="PTHR43827:SF8">
    <property type="entry name" value="ALDO_KETO REDUCTASE FAMILY PROTEIN"/>
    <property type="match status" value="1"/>
</dbReference>
<dbReference type="InterPro" id="IPR023210">
    <property type="entry name" value="NADP_OxRdtase_dom"/>
</dbReference>
<dbReference type="InterPro" id="IPR018170">
    <property type="entry name" value="Aldo/ket_reductase_CS"/>
</dbReference>
<feature type="domain" description="NADP-dependent oxidoreductase" evidence="2">
    <location>
        <begin position="68"/>
        <end position="369"/>
    </location>
</feature>
<dbReference type="GO" id="GO:0016491">
    <property type="term" value="F:oxidoreductase activity"/>
    <property type="evidence" value="ECO:0007669"/>
    <property type="project" value="InterPro"/>
</dbReference>
<evidence type="ECO:0000259" key="2">
    <source>
        <dbReference type="Pfam" id="PF00248"/>
    </source>
</evidence>
<sequence length="462" mass="52505">MIEKFSTTFIFYWLCTFPSLVQTQTNLFRGYAGKVDGKIDDVITTPLKNDMPFPLVGLGVGNLQRNLVENMIHQGLEAQHRIRTIDTAHQSGNEREVARGIVTGVKAFKESENNDGRVQVHVVTKIWYTYLGYERTKIAIDEIIEDLQDAIKDPNVDLKVTILIHWPRCYDTIPWMDCVKEEEQLPARVKEAGPPPHLDRFNAWKMSWMALEDAYLSADYPVVSGIGISNFDRLELSTLLANARVVPHLIQVNTWTLLHNPTELDICHENGILVQVYNVMNGIMGHVLNNPNAHHHLLMVANQLRKLAILNGTVKKDFKVTTAQVVLKFLVQSKVSVIPKTSNRDRLAENSAVALMQIPDMNMEQMEIVRASMAALLDNKDLAEDVRVTVRFHAQKVDVFVYWVSGDEEERQVAFVPAGDTFEEHTFPGHRFKAYNAQDPDQFKSFVIQGQYGDEVDIQVEL</sequence>
<dbReference type="Proteomes" id="UP000693970">
    <property type="component" value="Unassembled WGS sequence"/>
</dbReference>
<feature type="chain" id="PRO_5039920747" evidence="1">
    <location>
        <begin position="24"/>
        <end position="462"/>
    </location>
</feature>
<name>A0A9K3L7H6_9STRA</name>
<keyword evidence="1" id="KW-0732">Signal</keyword>
<reference evidence="3" key="2">
    <citation type="submission" date="2021-04" db="EMBL/GenBank/DDBJ databases">
        <authorList>
            <person name="Podell S."/>
        </authorList>
    </citation>
    <scope>NUCLEOTIDE SEQUENCE</scope>
    <source>
        <strain evidence="3">Hildebrandi</strain>
    </source>
</reference>
<dbReference type="AlphaFoldDB" id="A0A9K3L7H6"/>
<comment type="caution">
    <text evidence="3">The sequence shown here is derived from an EMBL/GenBank/DDBJ whole genome shotgun (WGS) entry which is preliminary data.</text>
</comment>
<dbReference type="OrthoDB" id="416253at2759"/>
<evidence type="ECO:0000313" key="4">
    <source>
        <dbReference type="Proteomes" id="UP000693970"/>
    </source>
</evidence>
<dbReference type="Pfam" id="PF00248">
    <property type="entry name" value="Aldo_ket_red"/>
    <property type="match status" value="1"/>
</dbReference>
<proteinExistence type="predicted"/>
<dbReference type="InterPro" id="IPR020471">
    <property type="entry name" value="AKR"/>
</dbReference>
<dbReference type="PROSITE" id="PS00063">
    <property type="entry name" value="ALDOKETO_REDUCTASE_3"/>
    <property type="match status" value="1"/>
</dbReference>
<evidence type="ECO:0000256" key="1">
    <source>
        <dbReference type="SAM" id="SignalP"/>
    </source>
</evidence>
<evidence type="ECO:0000313" key="3">
    <source>
        <dbReference type="EMBL" id="KAG7356927.1"/>
    </source>
</evidence>
<reference evidence="3" key="1">
    <citation type="journal article" date="2021" name="Sci. Rep.">
        <title>Diploid genomic architecture of Nitzschia inconspicua, an elite biomass production diatom.</title>
        <authorList>
            <person name="Oliver A."/>
            <person name="Podell S."/>
            <person name="Pinowska A."/>
            <person name="Traller J.C."/>
            <person name="Smith S.R."/>
            <person name="McClure R."/>
            <person name="Beliaev A."/>
            <person name="Bohutskyi P."/>
            <person name="Hill E.A."/>
            <person name="Rabines A."/>
            <person name="Zheng H."/>
            <person name="Allen L.Z."/>
            <person name="Kuo A."/>
            <person name="Grigoriev I.V."/>
            <person name="Allen A.E."/>
            <person name="Hazlebeck D."/>
            <person name="Allen E.E."/>
        </authorList>
    </citation>
    <scope>NUCLEOTIDE SEQUENCE</scope>
    <source>
        <strain evidence="3">Hildebrandi</strain>
    </source>
</reference>
<dbReference type="CDD" id="cd19071">
    <property type="entry name" value="AKR_AKR1-5-like"/>
    <property type="match status" value="1"/>
</dbReference>
<dbReference type="PANTHER" id="PTHR43827">
    <property type="entry name" value="2,5-DIKETO-D-GLUCONIC ACID REDUCTASE"/>
    <property type="match status" value="1"/>
</dbReference>